<evidence type="ECO:0000313" key="1">
    <source>
        <dbReference type="EMBL" id="MEJ7137662.1"/>
    </source>
</evidence>
<gene>
    <name evidence="1" type="ORF">RV045_04350</name>
</gene>
<comment type="caution">
    <text evidence="1">The sequence shown here is derived from an EMBL/GenBank/DDBJ whole genome shotgun (WGS) entry which is preliminary data.</text>
</comment>
<protein>
    <submittedName>
        <fullName evidence="1">Type II toxin-antitoxin system RatA family toxin</fullName>
    </submittedName>
</protein>
<dbReference type="EMBL" id="JAWDIE010000005">
    <property type="protein sequence ID" value="MEJ7137662.1"/>
    <property type="molecule type" value="Genomic_DNA"/>
</dbReference>
<evidence type="ECO:0000313" key="2">
    <source>
        <dbReference type="Proteomes" id="UP001364695"/>
    </source>
</evidence>
<keyword evidence="2" id="KW-1185">Reference proteome</keyword>
<dbReference type="Proteomes" id="UP001364695">
    <property type="component" value="Unassembled WGS sequence"/>
</dbReference>
<name>A0ACC6P0B6_9BURK</name>
<reference evidence="1" key="1">
    <citation type="submission" date="2023-10" db="EMBL/GenBank/DDBJ databases">
        <title>Amphibacter perezi, gen. nov., sp. nov. a novel taxa of the family Comamonadaceae, class Betaproteobacteria isolated from the skin microbiota of Pelophylax perezi from different populations.</title>
        <authorList>
            <person name="Costa S."/>
            <person name="Proenca D.N."/>
            <person name="Lopes I."/>
            <person name="Morais P.V."/>
        </authorList>
    </citation>
    <scope>NUCLEOTIDE SEQUENCE</scope>
    <source>
        <strain evidence="1">SL12-8</strain>
    </source>
</reference>
<sequence>MKHVQRSVLLPYTAHEMYTIVTDVPAYPQFLPWCPRAEILQTFDDGVLARVHLAFAGVKNHFTTRNVHEVDRAVRMTLHDGPFSALEGGWQFVPIGQTGPEGAAAGTRATFELNYRFSSLPLQLVLSPVFDRIVSTFVDGFTRRAQALYGKR</sequence>
<accession>A0ACC6P0B6</accession>
<organism evidence="1 2">
    <name type="scientific">Amphibiibacter pelophylacis</name>
    <dbReference type="NCBI Taxonomy" id="1799477"/>
    <lineage>
        <taxon>Bacteria</taxon>
        <taxon>Pseudomonadati</taxon>
        <taxon>Pseudomonadota</taxon>
        <taxon>Betaproteobacteria</taxon>
        <taxon>Burkholderiales</taxon>
        <taxon>Sphaerotilaceae</taxon>
        <taxon>Amphibiibacter</taxon>
    </lineage>
</organism>
<proteinExistence type="predicted"/>